<evidence type="ECO:0000259" key="1">
    <source>
        <dbReference type="Pfam" id="PF12697"/>
    </source>
</evidence>
<sequence length="287" mass="29953">MSTPPHLRLPDCAKAYLLDTDRGPFAVHDATPPDGAAAAATVLLVPGFTGSKEDFITALEPLASAGYRAVAVDQRGQFETPGPDDPAAYTIEALGADVVAVARALEDGPVHLVGHSFGGLAVRAAVIEDPAAIRSATLLCSGPGAIAGPEATRCQMFLELLAEMELPEIWTFISSMAEANDEYTGVGSDVVDFMGRRFRSSAKASLIGMATILLDTPDRSADLAATGVPLLVAYGEDDFIWPPAEQAAMAARLGARHEVIADAAHSPAVQAPEAFARLMIDFISTLP</sequence>
<dbReference type="Pfam" id="PF12697">
    <property type="entry name" value="Abhydrolase_6"/>
    <property type="match status" value="1"/>
</dbReference>
<dbReference type="GO" id="GO:0016787">
    <property type="term" value="F:hydrolase activity"/>
    <property type="evidence" value="ECO:0007669"/>
    <property type="project" value="UniProtKB-KW"/>
</dbReference>
<dbReference type="EMBL" id="BAAAHE010000006">
    <property type="protein sequence ID" value="GAA0606334.1"/>
    <property type="molecule type" value="Genomic_DNA"/>
</dbReference>
<reference evidence="2 3" key="1">
    <citation type="journal article" date="2019" name="Int. J. Syst. Evol. Microbiol.">
        <title>The Global Catalogue of Microorganisms (GCM) 10K type strain sequencing project: providing services to taxonomists for standard genome sequencing and annotation.</title>
        <authorList>
            <consortium name="The Broad Institute Genomics Platform"/>
            <consortium name="The Broad Institute Genome Sequencing Center for Infectious Disease"/>
            <person name="Wu L."/>
            <person name="Ma J."/>
        </authorList>
    </citation>
    <scope>NUCLEOTIDE SEQUENCE [LARGE SCALE GENOMIC DNA]</scope>
    <source>
        <strain evidence="2 3">JCM 10671</strain>
    </source>
</reference>
<accession>A0ABN1G8Z1</accession>
<dbReference type="SUPFAM" id="SSF53474">
    <property type="entry name" value="alpha/beta-Hydrolases"/>
    <property type="match status" value="1"/>
</dbReference>
<keyword evidence="2" id="KW-0378">Hydrolase</keyword>
<organism evidence="2 3">
    <name type="scientific">Sporichthya brevicatena</name>
    <dbReference type="NCBI Taxonomy" id="171442"/>
    <lineage>
        <taxon>Bacteria</taxon>
        <taxon>Bacillati</taxon>
        <taxon>Actinomycetota</taxon>
        <taxon>Actinomycetes</taxon>
        <taxon>Sporichthyales</taxon>
        <taxon>Sporichthyaceae</taxon>
        <taxon>Sporichthya</taxon>
    </lineage>
</organism>
<dbReference type="RefSeq" id="WP_344601311.1">
    <property type="nucleotide sequence ID" value="NZ_BAAAHE010000006.1"/>
</dbReference>
<dbReference type="PRINTS" id="PR00111">
    <property type="entry name" value="ABHYDROLASE"/>
</dbReference>
<proteinExistence type="predicted"/>
<dbReference type="Gene3D" id="3.40.50.1820">
    <property type="entry name" value="alpha/beta hydrolase"/>
    <property type="match status" value="1"/>
</dbReference>
<protein>
    <submittedName>
        <fullName evidence="2">Alpha/beta hydrolase</fullName>
    </submittedName>
</protein>
<dbReference type="InterPro" id="IPR029058">
    <property type="entry name" value="AB_hydrolase_fold"/>
</dbReference>
<keyword evidence="3" id="KW-1185">Reference proteome</keyword>
<dbReference type="InterPro" id="IPR050471">
    <property type="entry name" value="AB_hydrolase"/>
</dbReference>
<dbReference type="PANTHER" id="PTHR43433:SF5">
    <property type="entry name" value="AB HYDROLASE-1 DOMAIN-CONTAINING PROTEIN"/>
    <property type="match status" value="1"/>
</dbReference>
<dbReference type="InterPro" id="IPR000073">
    <property type="entry name" value="AB_hydrolase_1"/>
</dbReference>
<feature type="domain" description="AB hydrolase-1" evidence="1">
    <location>
        <begin position="42"/>
        <end position="277"/>
    </location>
</feature>
<comment type="caution">
    <text evidence="2">The sequence shown here is derived from an EMBL/GenBank/DDBJ whole genome shotgun (WGS) entry which is preliminary data.</text>
</comment>
<name>A0ABN1G8Z1_9ACTN</name>
<gene>
    <name evidence="2" type="ORF">GCM10009547_05350</name>
</gene>
<dbReference type="Proteomes" id="UP001500957">
    <property type="component" value="Unassembled WGS sequence"/>
</dbReference>
<evidence type="ECO:0000313" key="3">
    <source>
        <dbReference type="Proteomes" id="UP001500957"/>
    </source>
</evidence>
<evidence type="ECO:0000313" key="2">
    <source>
        <dbReference type="EMBL" id="GAA0606334.1"/>
    </source>
</evidence>
<dbReference type="PANTHER" id="PTHR43433">
    <property type="entry name" value="HYDROLASE, ALPHA/BETA FOLD FAMILY PROTEIN"/>
    <property type="match status" value="1"/>
</dbReference>